<name>A0A841L910_9FIRM</name>
<dbReference type="RefSeq" id="WP_184313741.1">
    <property type="nucleotide sequence ID" value="NZ_JACHEN010000052.1"/>
</dbReference>
<gene>
    <name evidence="1" type="ORF">HNQ80_005044</name>
</gene>
<reference evidence="1 2" key="1">
    <citation type="submission" date="2020-08" db="EMBL/GenBank/DDBJ databases">
        <title>Genomic Encyclopedia of Type Strains, Phase IV (KMG-IV): sequencing the most valuable type-strain genomes for metagenomic binning, comparative biology and taxonomic classification.</title>
        <authorList>
            <person name="Goeker M."/>
        </authorList>
    </citation>
    <scope>NUCLEOTIDE SEQUENCE [LARGE SCALE GENOMIC DNA]</scope>
    <source>
        <strain evidence="1 2">DSM 103526</strain>
    </source>
</reference>
<comment type="caution">
    <text evidence="1">The sequence shown here is derived from an EMBL/GenBank/DDBJ whole genome shotgun (WGS) entry which is preliminary data.</text>
</comment>
<keyword evidence="2" id="KW-1185">Reference proteome</keyword>
<evidence type="ECO:0000313" key="1">
    <source>
        <dbReference type="EMBL" id="MBB6218869.1"/>
    </source>
</evidence>
<proteinExistence type="predicted"/>
<accession>A0A841L910</accession>
<protein>
    <submittedName>
        <fullName evidence="1">Uncharacterized protein</fullName>
    </submittedName>
</protein>
<dbReference type="AlphaFoldDB" id="A0A841L910"/>
<dbReference type="Proteomes" id="UP000579281">
    <property type="component" value="Unassembled WGS sequence"/>
</dbReference>
<evidence type="ECO:0000313" key="2">
    <source>
        <dbReference type="Proteomes" id="UP000579281"/>
    </source>
</evidence>
<sequence length="51" mass="5356">MAEAISKKCGVAISNGYTISGGLAIPYKAIDLWKTTTVYNPTGCIGTFKSN</sequence>
<organism evidence="1 2">
    <name type="scientific">Anaerosolibacter carboniphilus</name>
    <dbReference type="NCBI Taxonomy" id="1417629"/>
    <lineage>
        <taxon>Bacteria</taxon>
        <taxon>Bacillati</taxon>
        <taxon>Bacillota</taxon>
        <taxon>Clostridia</taxon>
        <taxon>Peptostreptococcales</taxon>
        <taxon>Thermotaleaceae</taxon>
        <taxon>Anaerosolibacter</taxon>
    </lineage>
</organism>
<dbReference type="EMBL" id="JACHEN010000052">
    <property type="protein sequence ID" value="MBB6218869.1"/>
    <property type="molecule type" value="Genomic_DNA"/>
</dbReference>